<evidence type="ECO:0000313" key="6">
    <source>
        <dbReference type="EMBL" id="TQL82537.1"/>
    </source>
</evidence>
<gene>
    <name evidence="6" type="ORF">FB560_4031</name>
</gene>
<reference evidence="6 7" key="1">
    <citation type="submission" date="2019-06" db="EMBL/GenBank/DDBJ databases">
        <title>Sequencing the genomes of 1000 actinobacteria strains.</title>
        <authorList>
            <person name="Klenk H.-P."/>
        </authorList>
    </citation>
    <scope>NUCLEOTIDE SEQUENCE [LARGE SCALE GENOMIC DNA]</scope>
    <source>
        <strain evidence="6 7">DSM 20169</strain>
    </source>
</reference>
<dbReference type="GO" id="GO:0003677">
    <property type="term" value="F:DNA binding"/>
    <property type="evidence" value="ECO:0007669"/>
    <property type="project" value="InterPro"/>
</dbReference>
<keyword evidence="4" id="KW-0804">Transcription</keyword>
<evidence type="ECO:0000256" key="1">
    <source>
        <dbReference type="ARBA" id="ARBA00010641"/>
    </source>
</evidence>
<accession>A0A543BCI2</accession>
<dbReference type="AlphaFoldDB" id="A0A543BCI2"/>
<dbReference type="InterPro" id="IPR013249">
    <property type="entry name" value="RNA_pol_sigma70_r4_t2"/>
</dbReference>
<dbReference type="PANTHER" id="PTHR43133">
    <property type="entry name" value="RNA POLYMERASE ECF-TYPE SIGMA FACTO"/>
    <property type="match status" value="1"/>
</dbReference>
<comment type="caution">
    <text evidence="6">The sequence shown here is derived from an EMBL/GenBank/DDBJ whole genome shotgun (WGS) entry which is preliminary data.</text>
</comment>
<organism evidence="6 7">
    <name type="scientific">Microbacterium saperdae</name>
    <dbReference type="NCBI Taxonomy" id="69368"/>
    <lineage>
        <taxon>Bacteria</taxon>
        <taxon>Bacillati</taxon>
        <taxon>Actinomycetota</taxon>
        <taxon>Actinomycetes</taxon>
        <taxon>Micrococcales</taxon>
        <taxon>Microbacteriaceae</taxon>
        <taxon>Microbacterium</taxon>
    </lineage>
</organism>
<dbReference type="NCBIfam" id="TIGR02937">
    <property type="entry name" value="sigma70-ECF"/>
    <property type="match status" value="1"/>
</dbReference>
<evidence type="ECO:0000313" key="7">
    <source>
        <dbReference type="Proteomes" id="UP000317209"/>
    </source>
</evidence>
<dbReference type="GO" id="GO:0016987">
    <property type="term" value="F:sigma factor activity"/>
    <property type="evidence" value="ECO:0007669"/>
    <property type="project" value="UniProtKB-KW"/>
</dbReference>
<feature type="domain" description="RNA polymerase sigma factor 70 region 4 type 2" evidence="5">
    <location>
        <begin position="113"/>
        <end position="165"/>
    </location>
</feature>
<dbReference type="SUPFAM" id="SSF88659">
    <property type="entry name" value="Sigma3 and sigma4 domains of RNA polymerase sigma factors"/>
    <property type="match status" value="1"/>
</dbReference>
<dbReference type="InterPro" id="IPR014284">
    <property type="entry name" value="RNA_pol_sigma-70_dom"/>
</dbReference>
<dbReference type="Gene3D" id="1.10.10.10">
    <property type="entry name" value="Winged helix-like DNA-binding domain superfamily/Winged helix DNA-binding domain"/>
    <property type="match status" value="1"/>
</dbReference>
<dbReference type="InterPro" id="IPR013325">
    <property type="entry name" value="RNA_pol_sigma_r2"/>
</dbReference>
<evidence type="ECO:0000256" key="4">
    <source>
        <dbReference type="ARBA" id="ARBA00023163"/>
    </source>
</evidence>
<dbReference type="InterPro" id="IPR036388">
    <property type="entry name" value="WH-like_DNA-bd_sf"/>
</dbReference>
<name>A0A543BCI2_9MICO</name>
<sequence>MTSKLRAPVPNITADAERIESVVRREAPALLAYFERRSTPHDAADLLGETLLIAWRRVSAVPVDDQEARMWLFGVARRVLMTSRRSGVRRQALTDRLREEALTRPSVAEPQDDQLREALASLDPLDAEIIRLLHWDGFGLSEIAQHLGKPAGTIRSRYSRARAALRAALER</sequence>
<dbReference type="RefSeq" id="WP_141874447.1">
    <property type="nucleotide sequence ID" value="NZ_VFOX01000002.1"/>
</dbReference>
<evidence type="ECO:0000256" key="3">
    <source>
        <dbReference type="ARBA" id="ARBA00023082"/>
    </source>
</evidence>
<keyword evidence="3" id="KW-0731">Sigma factor</keyword>
<dbReference type="PANTHER" id="PTHR43133:SF25">
    <property type="entry name" value="RNA POLYMERASE SIGMA FACTOR RFAY-RELATED"/>
    <property type="match status" value="1"/>
</dbReference>
<keyword evidence="7" id="KW-1185">Reference proteome</keyword>
<dbReference type="EMBL" id="VFOX01000002">
    <property type="protein sequence ID" value="TQL82537.1"/>
    <property type="molecule type" value="Genomic_DNA"/>
</dbReference>
<dbReference type="Pfam" id="PF08281">
    <property type="entry name" value="Sigma70_r4_2"/>
    <property type="match status" value="1"/>
</dbReference>
<dbReference type="SUPFAM" id="SSF88946">
    <property type="entry name" value="Sigma2 domain of RNA polymerase sigma factors"/>
    <property type="match status" value="1"/>
</dbReference>
<dbReference type="InterPro" id="IPR013324">
    <property type="entry name" value="RNA_pol_sigma_r3/r4-like"/>
</dbReference>
<keyword evidence="2" id="KW-0805">Transcription regulation</keyword>
<evidence type="ECO:0000259" key="5">
    <source>
        <dbReference type="Pfam" id="PF08281"/>
    </source>
</evidence>
<dbReference type="Gene3D" id="1.10.1740.10">
    <property type="match status" value="1"/>
</dbReference>
<dbReference type="Proteomes" id="UP000317209">
    <property type="component" value="Unassembled WGS sequence"/>
</dbReference>
<proteinExistence type="inferred from homology"/>
<comment type="similarity">
    <text evidence="1">Belongs to the sigma-70 factor family. ECF subfamily.</text>
</comment>
<protein>
    <submittedName>
        <fullName evidence="6">RNA polymerase sigma-70 factor (ECF subfamily)</fullName>
    </submittedName>
</protein>
<dbReference type="GO" id="GO:0006352">
    <property type="term" value="P:DNA-templated transcription initiation"/>
    <property type="evidence" value="ECO:0007669"/>
    <property type="project" value="InterPro"/>
</dbReference>
<dbReference type="OrthoDB" id="3747638at2"/>
<evidence type="ECO:0000256" key="2">
    <source>
        <dbReference type="ARBA" id="ARBA00023015"/>
    </source>
</evidence>
<dbReference type="InterPro" id="IPR039425">
    <property type="entry name" value="RNA_pol_sigma-70-like"/>
</dbReference>